<evidence type="ECO:0000313" key="1">
    <source>
        <dbReference type="EMBL" id="GFY76262.1"/>
    </source>
</evidence>
<reference evidence="1" key="1">
    <citation type="submission" date="2020-08" db="EMBL/GenBank/DDBJ databases">
        <title>Multicomponent nature underlies the extraordinary mechanical properties of spider dragline silk.</title>
        <authorList>
            <person name="Kono N."/>
            <person name="Nakamura H."/>
            <person name="Mori M."/>
            <person name="Yoshida Y."/>
            <person name="Ohtoshi R."/>
            <person name="Malay A.D."/>
            <person name="Moran D.A.P."/>
            <person name="Tomita M."/>
            <person name="Numata K."/>
            <person name="Arakawa K."/>
        </authorList>
    </citation>
    <scope>NUCLEOTIDE SEQUENCE</scope>
</reference>
<dbReference type="AlphaFoldDB" id="A0A8X6YTM8"/>
<dbReference type="Proteomes" id="UP000886998">
    <property type="component" value="Unassembled WGS sequence"/>
</dbReference>
<evidence type="ECO:0000313" key="2">
    <source>
        <dbReference type="Proteomes" id="UP000886998"/>
    </source>
</evidence>
<comment type="caution">
    <text evidence="1">The sequence shown here is derived from an EMBL/GenBank/DDBJ whole genome shotgun (WGS) entry which is preliminary data.</text>
</comment>
<name>A0A8X6YTM8_9ARAC</name>
<proteinExistence type="predicted"/>
<organism evidence="1 2">
    <name type="scientific">Trichonephila inaurata madagascariensis</name>
    <dbReference type="NCBI Taxonomy" id="2747483"/>
    <lineage>
        <taxon>Eukaryota</taxon>
        <taxon>Metazoa</taxon>
        <taxon>Ecdysozoa</taxon>
        <taxon>Arthropoda</taxon>
        <taxon>Chelicerata</taxon>
        <taxon>Arachnida</taxon>
        <taxon>Araneae</taxon>
        <taxon>Araneomorphae</taxon>
        <taxon>Entelegynae</taxon>
        <taxon>Araneoidea</taxon>
        <taxon>Nephilidae</taxon>
        <taxon>Trichonephila</taxon>
        <taxon>Trichonephila inaurata</taxon>
    </lineage>
</organism>
<dbReference type="EMBL" id="BMAV01021828">
    <property type="protein sequence ID" value="GFY76262.1"/>
    <property type="molecule type" value="Genomic_DNA"/>
</dbReference>
<keyword evidence="2" id="KW-1185">Reference proteome</keyword>
<sequence length="93" mass="10269">MNGLDIPSRIAFAAPPQKNLLEGSRISYHLDLMSPVSKSQDCTAALFGMGMKTIYNSFPLETWPHMYTDGSKLQTDGVAGAGVYREHFSHYLS</sequence>
<dbReference type="OrthoDB" id="6435822at2759"/>
<accession>A0A8X6YTM8</accession>
<protein>
    <submittedName>
        <fullName evidence="1">Uncharacterized protein</fullName>
    </submittedName>
</protein>
<gene>
    <name evidence="1" type="ORF">TNIN_420981</name>
</gene>